<name>A0A2K9LHY4_9GAMM</name>
<feature type="transmembrane region" description="Helical" evidence="5">
    <location>
        <begin position="20"/>
        <end position="41"/>
    </location>
</feature>
<feature type="transmembrane region" description="Helical" evidence="5">
    <location>
        <begin position="200"/>
        <end position="223"/>
    </location>
</feature>
<dbReference type="InterPro" id="IPR003594">
    <property type="entry name" value="HATPase_dom"/>
</dbReference>
<comment type="catalytic activity">
    <reaction evidence="1">
        <text>ATP + protein L-histidine = ADP + protein N-phospho-L-histidine.</text>
        <dbReference type="EC" id="2.7.13.3"/>
    </reaction>
</comment>
<dbReference type="Gene3D" id="3.40.50.2300">
    <property type="match status" value="1"/>
</dbReference>
<dbReference type="InterPro" id="IPR003661">
    <property type="entry name" value="HisK_dim/P_dom"/>
</dbReference>
<dbReference type="EC" id="2.7.13.3" evidence="2"/>
<dbReference type="PANTHER" id="PTHR45339">
    <property type="entry name" value="HYBRID SIGNAL TRANSDUCTION HISTIDINE KINASE J"/>
    <property type="match status" value="1"/>
</dbReference>
<keyword evidence="3 4" id="KW-0597">Phosphoprotein</keyword>
<dbReference type="CDD" id="cd17546">
    <property type="entry name" value="REC_hyHK_CKI1_RcsC-like"/>
    <property type="match status" value="1"/>
</dbReference>
<dbReference type="InterPro" id="IPR004358">
    <property type="entry name" value="Sig_transdc_His_kin-like_C"/>
</dbReference>
<dbReference type="EMBL" id="CP022684">
    <property type="protein sequence ID" value="AUM11850.1"/>
    <property type="molecule type" value="Genomic_DNA"/>
</dbReference>
<feature type="modified residue" description="4-aspartylphosphate" evidence="4">
    <location>
        <position position="533"/>
    </location>
</feature>
<evidence type="ECO:0000256" key="2">
    <source>
        <dbReference type="ARBA" id="ARBA00012438"/>
    </source>
</evidence>
<dbReference type="Pfam" id="PF02518">
    <property type="entry name" value="HATPase_c"/>
    <property type="match status" value="1"/>
</dbReference>
<feature type="domain" description="Response regulatory" evidence="7">
    <location>
        <begin position="484"/>
        <end position="601"/>
    </location>
</feature>
<dbReference type="AlphaFoldDB" id="A0A2K9LHY4"/>
<feature type="domain" description="Histidine kinase" evidence="6">
    <location>
        <begin position="238"/>
        <end position="460"/>
    </location>
</feature>
<dbReference type="Proteomes" id="UP000235116">
    <property type="component" value="Chromosome"/>
</dbReference>
<dbReference type="GO" id="GO:0000155">
    <property type="term" value="F:phosphorelay sensor kinase activity"/>
    <property type="evidence" value="ECO:0007669"/>
    <property type="project" value="InterPro"/>
</dbReference>
<protein>
    <recommendedName>
        <fullName evidence="2">histidine kinase</fullName>
        <ecNumber evidence="2">2.7.13.3</ecNumber>
    </recommendedName>
</protein>
<evidence type="ECO:0000256" key="1">
    <source>
        <dbReference type="ARBA" id="ARBA00000085"/>
    </source>
</evidence>
<evidence type="ECO:0000313" key="9">
    <source>
        <dbReference type="Proteomes" id="UP000235116"/>
    </source>
</evidence>
<dbReference type="InterPro" id="IPR001789">
    <property type="entry name" value="Sig_transdc_resp-reg_receiver"/>
</dbReference>
<organism evidence="8 9">
    <name type="scientific">Ketobacter alkanivorans</name>
    <dbReference type="NCBI Taxonomy" id="1917421"/>
    <lineage>
        <taxon>Bacteria</taxon>
        <taxon>Pseudomonadati</taxon>
        <taxon>Pseudomonadota</taxon>
        <taxon>Gammaproteobacteria</taxon>
        <taxon>Pseudomonadales</taxon>
        <taxon>Ketobacteraceae</taxon>
        <taxon>Ketobacter</taxon>
    </lineage>
</organism>
<sequence>MDICPSVPVRAVKFNQNSRIRLHILSIAVIGGLGFFCYLLANVFMARQNESRLDELLNHQYPIIEQIRGLKRDLQIVRENLTSAVALEDVFLLEDSEEISLNIEHRLVELTSLDPQMKLFATNVRGVFRNYYDISSQLAAELIANPNQLQSYQLRIDRSHQIYDGLMGVLNTTLSERQASFTALLKQTDLAVKDANRFGAILGGIVIVALLVLAWVISVRVLLAINRTNRLKDQFLATISHEMRTPMNGIIGSLNLLSKVDLGPDQAVWVEAAARSADAMMLSIDDLLELSEIVSGREEVVLAPMQMRPGLERLLANCASEVEAKGLQMECQLDSVVDSILLSDAQKVFHVIRHLLGNAIKFSPSGTIELLVHRVPAKASGLDKVSVLVQDSGPGIPPYLIKELFKPFQQLDGSFRRQFQGMGIGLAICQAIAKLLGGSIYVENRAKGGLSVEFCFPLREAVAETGGQMPDEVKQVTPAPAVPLVLVVEDNPVNQLVIKGYLKRLGCDVVTANNGQEALELVKNRPVDLVFMDCQMPIMDGFEATRKMREMAEPVCNLPIIAVTANAMEADRRMCLQSGMNGYLKKPVALDDIEHELKAFISRAA</sequence>
<keyword evidence="9" id="KW-1185">Reference proteome</keyword>
<dbReference type="SMART" id="SM00387">
    <property type="entry name" value="HATPase_c"/>
    <property type="match status" value="1"/>
</dbReference>
<dbReference type="KEGG" id="kak:Kalk_05170"/>
<dbReference type="CDD" id="cd00082">
    <property type="entry name" value="HisKA"/>
    <property type="match status" value="1"/>
</dbReference>
<dbReference type="SUPFAM" id="SSF55874">
    <property type="entry name" value="ATPase domain of HSP90 chaperone/DNA topoisomerase II/histidine kinase"/>
    <property type="match status" value="1"/>
</dbReference>
<evidence type="ECO:0000259" key="6">
    <source>
        <dbReference type="PROSITE" id="PS50109"/>
    </source>
</evidence>
<dbReference type="PANTHER" id="PTHR45339:SF6">
    <property type="entry name" value="SENSORY HISTIDINE PROTEIN KINASE"/>
    <property type="match status" value="1"/>
</dbReference>
<proteinExistence type="predicted"/>
<dbReference type="InterPro" id="IPR011006">
    <property type="entry name" value="CheY-like_superfamily"/>
</dbReference>
<evidence type="ECO:0000259" key="7">
    <source>
        <dbReference type="PROSITE" id="PS50110"/>
    </source>
</evidence>
<dbReference type="PROSITE" id="PS50110">
    <property type="entry name" value="RESPONSE_REGULATORY"/>
    <property type="match status" value="1"/>
</dbReference>
<evidence type="ECO:0000313" key="8">
    <source>
        <dbReference type="EMBL" id="AUM11850.1"/>
    </source>
</evidence>
<gene>
    <name evidence="8" type="ORF">Kalk_05170</name>
</gene>
<keyword evidence="5" id="KW-0472">Membrane</keyword>
<accession>A0A2K9LHY4</accession>
<evidence type="ECO:0000256" key="5">
    <source>
        <dbReference type="SAM" id="Phobius"/>
    </source>
</evidence>
<dbReference type="SMART" id="SM00448">
    <property type="entry name" value="REC"/>
    <property type="match status" value="1"/>
</dbReference>
<dbReference type="InterPro" id="IPR005467">
    <property type="entry name" value="His_kinase_dom"/>
</dbReference>
<dbReference type="Pfam" id="PF00072">
    <property type="entry name" value="Response_reg"/>
    <property type="match status" value="1"/>
</dbReference>
<dbReference type="SUPFAM" id="SSF47384">
    <property type="entry name" value="Homodimeric domain of signal transducing histidine kinase"/>
    <property type="match status" value="1"/>
</dbReference>
<keyword evidence="5" id="KW-0812">Transmembrane</keyword>
<reference evidence="9" key="1">
    <citation type="submission" date="2017-08" db="EMBL/GenBank/DDBJ databases">
        <title>Direct submision.</title>
        <authorList>
            <person name="Kim S.-J."/>
            <person name="Rhee S.-K."/>
        </authorList>
    </citation>
    <scope>NUCLEOTIDE SEQUENCE [LARGE SCALE GENOMIC DNA]</scope>
    <source>
        <strain evidence="9">GI5</strain>
    </source>
</reference>
<dbReference type="Gene3D" id="3.30.565.10">
    <property type="entry name" value="Histidine kinase-like ATPase, C-terminal domain"/>
    <property type="match status" value="1"/>
</dbReference>
<evidence type="ECO:0000256" key="4">
    <source>
        <dbReference type="PROSITE-ProRule" id="PRU00169"/>
    </source>
</evidence>
<dbReference type="Pfam" id="PF00512">
    <property type="entry name" value="HisKA"/>
    <property type="match status" value="1"/>
</dbReference>
<keyword evidence="5" id="KW-1133">Transmembrane helix</keyword>
<dbReference type="Gene3D" id="1.10.287.130">
    <property type="match status" value="1"/>
</dbReference>
<evidence type="ECO:0000256" key="3">
    <source>
        <dbReference type="ARBA" id="ARBA00022553"/>
    </source>
</evidence>
<dbReference type="SMART" id="SM00388">
    <property type="entry name" value="HisKA"/>
    <property type="match status" value="1"/>
</dbReference>
<dbReference type="PRINTS" id="PR00344">
    <property type="entry name" value="BCTRLSENSOR"/>
</dbReference>
<dbReference type="InterPro" id="IPR036890">
    <property type="entry name" value="HATPase_C_sf"/>
</dbReference>
<dbReference type="PROSITE" id="PS50109">
    <property type="entry name" value="HIS_KIN"/>
    <property type="match status" value="1"/>
</dbReference>
<dbReference type="SUPFAM" id="SSF52172">
    <property type="entry name" value="CheY-like"/>
    <property type="match status" value="1"/>
</dbReference>
<dbReference type="InterPro" id="IPR036097">
    <property type="entry name" value="HisK_dim/P_sf"/>
</dbReference>